<feature type="transmembrane region" description="Helical" evidence="1">
    <location>
        <begin position="98"/>
        <end position="117"/>
    </location>
</feature>
<reference evidence="2" key="1">
    <citation type="journal article" date="2020" name="mSystems">
        <title>Genome- and Community-Level Interaction Insights into Carbon Utilization and Element Cycling Functions of Hydrothermarchaeota in Hydrothermal Sediment.</title>
        <authorList>
            <person name="Zhou Z."/>
            <person name="Liu Y."/>
            <person name="Xu W."/>
            <person name="Pan J."/>
            <person name="Luo Z.H."/>
            <person name="Li M."/>
        </authorList>
    </citation>
    <scope>NUCLEOTIDE SEQUENCE [LARGE SCALE GENOMIC DNA]</scope>
    <source>
        <strain evidence="2">SpSt-876</strain>
    </source>
</reference>
<keyword evidence="1" id="KW-0812">Transmembrane</keyword>
<evidence type="ECO:0000256" key="1">
    <source>
        <dbReference type="SAM" id="Phobius"/>
    </source>
</evidence>
<dbReference type="EMBL" id="DTLI01000011">
    <property type="protein sequence ID" value="HHS51285.1"/>
    <property type="molecule type" value="Genomic_DNA"/>
</dbReference>
<comment type="caution">
    <text evidence="2">The sequence shown here is derived from an EMBL/GenBank/DDBJ whole genome shotgun (WGS) entry which is preliminary data.</text>
</comment>
<evidence type="ECO:0008006" key="3">
    <source>
        <dbReference type="Google" id="ProtNLM"/>
    </source>
</evidence>
<protein>
    <recommendedName>
        <fullName evidence="3">Zinc ribbon domain-containing protein</fullName>
    </recommendedName>
</protein>
<keyword evidence="1" id="KW-0472">Membrane</keyword>
<name>A0A7C6A7U7_UNCW3</name>
<organism evidence="2">
    <name type="scientific">candidate division WOR-3 bacterium</name>
    <dbReference type="NCBI Taxonomy" id="2052148"/>
    <lineage>
        <taxon>Bacteria</taxon>
        <taxon>Bacteria division WOR-3</taxon>
    </lineage>
</organism>
<keyword evidence="1" id="KW-1133">Transmembrane helix</keyword>
<accession>A0A7C6A7U7</accession>
<dbReference type="AlphaFoldDB" id="A0A7C6A7U7"/>
<gene>
    <name evidence="2" type="ORF">ENW73_00255</name>
</gene>
<sequence length="159" mass="17966">MIPTLERYCAKCGYKVNLVEDKFCPGCGESIARPEEVILSEEDVRHIPIVEKSPAEEYREKNQKGDPTALWLAGSYYLVIIANGITIILVAIKAINAFFLPLVLLITLFGIALFGAWKLQIEQPDYKQSFIKLMLLALQNFLKHNITPSSSQKPNKRSR</sequence>
<feature type="transmembrane region" description="Helical" evidence="1">
    <location>
        <begin position="69"/>
        <end position="92"/>
    </location>
</feature>
<evidence type="ECO:0000313" key="2">
    <source>
        <dbReference type="EMBL" id="HHS51285.1"/>
    </source>
</evidence>
<proteinExistence type="predicted"/>